<evidence type="ECO:0000313" key="1">
    <source>
        <dbReference type="EMBL" id="KNC26655.1"/>
    </source>
</evidence>
<organism evidence="1 2">
    <name type="scientific">Lucilia cuprina</name>
    <name type="common">Green bottle fly</name>
    <name type="synonym">Australian sheep blowfly</name>
    <dbReference type="NCBI Taxonomy" id="7375"/>
    <lineage>
        <taxon>Eukaryota</taxon>
        <taxon>Metazoa</taxon>
        <taxon>Ecdysozoa</taxon>
        <taxon>Arthropoda</taxon>
        <taxon>Hexapoda</taxon>
        <taxon>Insecta</taxon>
        <taxon>Pterygota</taxon>
        <taxon>Neoptera</taxon>
        <taxon>Endopterygota</taxon>
        <taxon>Diptera</taxon>
        <taxon>Brachycera</taxon>
        <taxon>Muscomorpha</taxon>
        <taxon>Oestroidea</taxon>
        <taxon>Calliphoridae</taxon>
        <taxon>Luciliinae</taxon>
        <taxon>Lucilia</taxon>
    </lineage>
</organism>
<comment type="caution">
    <text evidence="1">The sequence shown here is derived from an EMBL/GenBank/DDBJ whole genome shotgun (WGS) entry which is preliminary data.</text>
</comment>
<proteinExistence type="predicted"/>
<sequence length="166" mass="17856">MANPFSTCFCGLGIFSLPGNRTVFLGVVRGVCVEFFGVRGVRGVFTLLTTALPPEERTGVVHVRVALLFGVVGFNSSLISFELSLRTLFSVEFKNQVAILSHSDLNSESINNPSIFSISVLFFLAGVATLTEPSSTFDLRAMFSSFSCSHSSRTLIKVVSLLSSSS</sequence>
<reference evidence="1 2" key="1">
    <citation type="journal article" date="2015" name="Nat. Commun.">
        <title>Lucilia cuprina genome unlocks parasitic fly biology to underpin future interventions.</title>
        <authorList>
            <person name="Anstead C.A."/>
            <person name="Korhonen P.K."/>
            <person name="Young N.D."/>
            <person name="Hall R.S."/>
            <person name="Jex A.R."/>
            <person name="Murali S.C."/>
            <person name="Hughes D.S."/>
            <person name="Lee S.F."/>
            <person name="Perry T."/>
            <person name="Stroehlein A.J."/>
            <person name="Ansell B.R."/>
            <person name="Breugelmans B."/>
            <person name="Hofmann A."/>
            <person name="Qu J."/>
            <person name="Dugan S."/>
            <person name="Lee S.L."/>
            <person name="Chao H."/>
            <person name="Dinh H."/>
            <person name="Han Y."/>
            <person name="Doddapaneni H.V."/>
            <person name="Worley K.C."/>
            <person name="Muzny D.M."/>
            <person name="Ioannidis P."/>
            <person name="Waterhouse R.M."/>
            <person name="Zdobnov E.M."/>
            <person name="James P.J."/>
            <person name="Bagnall N.H."/>
            <person name="Kotze A.C."/>
            <person name="Gibbs R.A."/>
            <person name="Richards S."/>
            <person name="Batterham P."/>
            <person name="Gasser R.B."/>
        </authorList>
    </citation>
    <scope>NUCLEOTIDE SEQUENCE [LARGE SCALE GENOMIC DNA]</scope>
    <source>
        <strain evidence="1 2">LS</strain>
        <tissue evidence="1">Full body</tissue>
    </source>
</reference>
<dbReference type="EMBL" id="JRES01000973">
    <property type="protein sequence ID" value="KNC26655.1"/>
    <property type="molecule type" value="Genomic_DNA"/>
</dbReference>
<evidence type="ECO:0000313" key="2">
    <source>
        <dbReference type="Proteomes" id="UP000037069"/>
    </source>
</evidence>
<name>A0A0L0C2V3_LUCCU</name>
<dbReference type="Proteomes" id="UP000037069">
    <property type="component" value="Unassembled WGS sequence"/>
</dbReference>
<keyword evidence="2" id="KW-1185">Reference proteome</keyword>
<accession>A0A0L0C2V3</accession>
<gene>
    <name evidence="1" type="ORF">FF38_01375</name>
</gene>
<protein>
    <submittedName>
        <fullName evidence="1">Uncharacterized protein</fullName>
    </submittedName>
</protein>
<dbReference type="AlphaFoldDB" id="A0A0L0C2V3"/>